<dbReference type="InterPro" id="IPR000794">
    <property type="entry name" value="Beta-ketoacyl_synthase"/>
</dbReference>
<proteinExistence type="inferred from homology"/>
<accession>A0A3P1XKW8</accession>
<dbReference type="Pfam" id="PF02801">
    <property type="entry name" value="Ketoacyl-synt_C"/>
    <property type="match status" value="1"/>
</dbReference>
<name>A0A3P1XKW8_TANFO</name>
<reference evidence="5 6" key="1">
    <citation type="submission" date="2018-11" db="EMBL/GenBank/DDBJ databases">
        <title>Genomes From Bacteria Associated with the Canine Oral Cavity: a Test Case for Automated Genome-Based Taxonomic Assignment.</title>
        <authorList>
            <person name="Coil D.A."/>
            <person name="Jospin G."/>
            <person name="Darling A.E."/>
            <person name="Wallis C."/>
            <person name="Davis I.J."/>
            <person name="Harris S."/>
            <person name="Eisen J.A."/>
            <person name="Holcombe L.J."/>
            <person name="O'Flynn C."/>
        </authorList>
    </citation>
    <scope>NUCLEOTIDE SEQUENCE [LARGE SCALE GENOMIC DNA]</scope>
    <source>
        <strain evidence="5 6">OH2617_COT-023</strain>
    </source>
</reference>
<dbReference type="SMART" id="SM00825">
    <property type="entry name" value="PKS_KS"/>
    <property type="match status" value="1"/>
</dbReference>
<dbReference type="RefSeq" id="WP_124752117.1">
    <property type="nucleotide sequence ID" value="NZ_RQYS01000044.1"/>
</dbReference>
<keyword evidence="2 3" id="KW-0808">Transferase</keyword>
<dbReference type="PANTHER" id="PTHR11712">
    <property type="entry name" value="POLYKETIDE SYNTHASE-RELATED"/>
    <property type="match status" value="1"/>
</dbReference>
<dbReference type="OrthoDB" id="9808669at2"/>
<dbReference type="Gene3D" id="3.40.47.10">
    <property type="match status" value="2"/>
</dbReference>
<gene>
    <name evidence="5" type="ORF">EII40_10015</name>
</gene>
<feature type="domain" description="Ketosynthase family 3 (KS3)" evidence="4">
    <location>
        <begin position="1"/>
        <end position="386"/>
    </location>
</feature>
<organism evidence="5 6">
    <name type="scientific">Tannerella forsythia</name>
    <name type="common">Bacteroides forsythus</name>
    <dbReference type="NCBI Taxonomy" id="28112"/>
    <lineage>
        <taxon>Bacteria</taxon>
        <taxon>Pseudomonadati</taxon>
        <taxon>Bacteroidota</taxon>
        <taxon>Bacteroidia</taxon>
        <taxon>Bacteroidales</taxon>
        <taxon>Tannerellaceae</taxon>
        <taxon>Tannerella</taxon>
    </lineage>
</organism>
<dbReference type="PROSITE" id="PS52004">
    <property type="entry name" value="KS3_2"/>
    <property type="match status" value="1"/>
</dbReference>
<dbReference type="PANTHER" id="PTHR11712:SF320">
    <property type="entry name" value="BETA-KETOACYL SYNTHASE"/>
    <property type="match status" value="1"/>
</dbReference>
<evidence type="ECO:0000256" key="1">
    <source>
        <dbReference type="ARBA" id="ARBA00008467"/>
    </source>
</evidence>
<evidence type="ECO:0000256" key="3">
    <source>
        <dbReference type="RuleBase" id="RU003694"/>
    </source>
</evidence>
<dbReference type="InterPro" id="IPR020841">
    <property type="entry name" value="PKS_Beta-ketoAc_synthase_dom"/>
</dbReference>
<dbReference type="Proteomes" id="UP000278609">
    <property type="component" value="Unassembled WGS sequence"/>
</dbReference>
<dbReference type="EMBL" id="RQYS01000044">
    <property type="protein sequence ID" value="RRD59409.1"/>
    <property type="molecule type" value="Genomic_DNA"/>
</dbReference>
<dbReference type="SUPFAM" id="SSF53901">
    <property type="entry name" value="Thiolase-like"/>
    <property type="match status" value="2"/>
</dbReference>
<evidence type="ECO:0000256" key="2">
    <source>
        <dbReference type="ARBA" id="ARBA00022679"/>
    </source>
</evidence>
<sequence>MTICTGDNIISSLGFNAEENFRNVKQARTGLRLYYDRFGLPEPFMASEIDDMALNAAFVKTETEYMPPATMANYTKLEKAAIVSVAGALQTAAINASDKRVLFIFSTTKGNVFLLDERVHHVHEAEQVFLWRSAERIAGFFGNTNPPLVVSNACISGAAALIAAQRELRAGRYDHVIVVAADMLSRFVISGFQSFKALSQEVCKPFDRDRCGLNLGEAAATIILTELRAEEIGAGEVVLTAGAVRNDANHISGPSRTGEGSYLALRHILEGFSSGEVAFVNAHGTATPYNDEMESIALTRAGLADVPVNSLKGYFGHTLGAAGVLESVISIRALREGIVLKTHGFDTLGVTHPLCVTSETQTTVRHRCVKMLSGFGGCNAALLFTKHIPDQAVKR</sequence>
<evidence type="ECO:0000313" key="6">
    <source>
        <dbReference type="Proteomes" id="UP000278609"/>
    </source>
</evidence>
<dbReference type="AlphaFoldDB" id="A0A3P1XKW8"/>
<comment type="caution">
    <text evidence="5">The sequence shown here is derived from an EMBL/GenBank/DDBJ whole genome shotgun (WGS) entry which is preliminary data.</text>
</comment>
<evidence type="ECO:0000259" key="4">
    <source>
        <dbReference type="PROSITE" id="PS52004"/>
    </source>
</evidence>
<dbReference type="GO" id="GO:0005829">
    <property type="term" value="C:cytosol"/>
    <property type="evidence" value="ECO:0007669"/>
    <property type="project" value="TreeGrafter"/>
</dbReference>
<dbReference type="InterPro" id="IPR014031">
    <property type="entry name" value="Ketoacyl_synth_C"/>
</dbReference>
<dbReference type="Pfam" id="PF00109">
    <property type="entry name" value="ketoacyl-synt"/>
    <property type="match status" value="1"/>
</dbReference>
<protein>
    <submittedName>
        <fullName evidence="5">Beta-ketoacyl synthase</fullName>
    </submittedName>
</protein>
<dbReference type="InterPro" id="IPR014030">
    <property type="entry name" value="Ketoacyl_synth_N"/>
</dbReference>
<comment type="similarity">
    <text evidence="1 3">Belongs to the thiolase-like superfamily. Beta-ketoacyl-ACP synthases family.</text>
</comment>
<dbReference type="GO" id="GO:0006633">
    <property type="term" value="P:fatty acid biosynthetic process"/>
    <property type="evidence" value="ECO:0007669"/>
    <property type="project" value="TreeGrafter"/>
</dbReference>
<dbReference type="GO" id="GO:0004315">
    <property type="term" value="F:3-oxoacyl-[acyl-carrier-protein] synthase activity"/>
    <property type="evidence" value="ECO:0007669"/>
    <property type="project" value="TreeGrafter"/>
</dbReference>
<dbReference type="InterPro" id="IPR016039">
    <property type="entry name" value="Thiolase-like"/>
</dbReference>
<evidence type="ECO:0000313" key="5">
    <source>
        <dbReference type="EMBL" id="RRD59409.1"/>
    </source>
</evidence>